<dbReference type="Gene3D" id="1.10.30.50">
    <property type="match status" value="1"/>
</dbReference>
<dbReference type="Proteomes" id="UP000197290">
    <property type="component" value="Unassembled WGS sequence"/>
</dbReference>
<dbReference type="GO" id="GO:0004519">
    <property type="term" value="F:endonuclease activity"/>
    <property type="evidence" value="ECO:0007669"/>
    <property type="project" value="UniProtKB-KW"/>
</dbReference>
<keyword evidence="3" id="KW-0540">Nuclease</keyword>
<evidence type="ECO:0000259" key="2">
    <source>
        <dbReference type="SMART" id="SM00507"/>
    </source>
</evidence>
<dbReference type="CDD" id="cd00085">
    <property type="entry name" value="HNHc"/>
    <property type="match status" value="1"/>
</dbReference>
<dbReference type="GO" id="GO:0008270">
    <property type="term" value="F:zinc ion binding"/>
    <property type="evidence" value="ECO:0007669"/>
    <property type="project" value="InterPro"/>
</dbReference>
<comment type="caution">
    <text evidence="3">The sequence shown here is derived from an EMBL/GenBank/DDBJ whole genome shotgun (WGS) entry which is preliminary data.</text>
</comment>
<proteinExistence type="predicted"/>
<evidence type="ECO:0000313" key="3">
    <source>
        <dbReference type="EMBL" id="OWK27568.1"/>
    </source>
</evidence>
<organism evidence="3 4">
    <name type="scientific">Sphingomonas dokdonensis</name>
    <dbReference type="NCBI Taxonomy" id="344880"/>
    <lineage>
        <taxon>Bacteria</taxon>
        <taxon>Pseudomonadati</taxon>
        <taxon>Pseudomonadota</taxon>
        <taxon>Alphaproteobacteria</taxon>
        <taxon>Sphingomonadales</taxon>
        <taxon>Sphingomonadaceae</taxon>
        <taxon>Sphingomonas</taxon>
    </lineage>
</organism>
<dbReference type="GO" id="GO:0003676">
    <property type="term" value="F:nucleic acid binding"/>
    <property type="evidence" value="ECO:0007669"/>
    <property type="project" value="InterPro"/>
</dbReference>
<dbReference type="Pfam" id="PF01844">
    <property type="entry name" value="HNH"/>
    <property type="match status" value="1"/>
</dbReference>
<dbReference type="EMBL" id="NBBI01000013">
    <property type="protein sequence ID" value="OWK27568.1"/>
    <property type="molecule type" value="Genomic_DNA"/>
</dbReference>
<feature type="compositionally biased region" description="Basic and acidic residues" evidence="1">
    <location>
        <begin position="101"/>
        <end position="115"/>
    </location>
</feature>
<keyword evidence="3" id="KW-0378">Hydrolase</keyword>
<dbReference type="AlphaFoldDB" id="A0A245ZCY0"/>
<evidence type="ECO:0000313" key="4">
    <source>
        <dbReference type="Proteomes" id="UP000197290"/>
    </source>
</evidence>
<protein>
    <submittedName>
        <fullName evidence="3">HNH endonuclease</fullName>
    </submittedName>
</protein>
<accession>A0A245ZCY0</accession>
<sequence>MTVAPGKRLRGRAGVAQRLRRLKRTNGLCEHCLAKGLTRPADVVDHIRPLALGGLDVDDNTRNLCEPHHKQVTIEQFGHQVAHGGRGVTTSGRPIGADHAWNLDRRPTDPADPPRPRRRPAGPPGGRK</sequence>
<name>A0A245ZCY0_9SPHN</name>
<gene>
    <name evidence="3" type="ORF">SPDO_32510</name>
</gene>
<dbReference type="InterPro" id="IPR002711">
    <property type="entry name" value="HNH"/>
</dbReference>
<reference evidence="3 4" key="1">
    <citation type="submission" date="2017-03" db="EMBL/GenBank/DDBJ databases">
        <title>Genome sequence of Sphingomonas dokdonensis DSM 21029.</title>
        <authorList>
            <person name="Poehlein A."/>
            <person name="Wuebbeler J.H."/>
            <person name="Steinbuechel A."/>
            <person name="Daniel R."/>
        </authorList>
    </citation>
    <scope>NUCLEOTIDE SEQUENCE [LARGE SCALE GENOMIC DNA]</scope>
    <source>
        <strain evidence="3 4">DSM 21029</strain>
    </source>
</reference>
<keyword evidence="4" id="KW-1185">Reference proteome</keyword>
<feature type="domain" description="HNH nuclease" evidence="2">
    <location>
        <begin position="18"/>
        <end position="70"/>
    </location>
</feature>
<keyword evidence="3" id="KW-0255">Endonuclease</keyword>
<feature type="compositionally biased region" description="Basic residues" evidence="1">
    <location>
        <begin position="116"/>
        <end position="128"/>
    </location>
</feature>
<feature type="region of interest" description="Disordered" evidence="1">
    <location>
        <begin position="79"/>
        <end position="128"/>
    </location>
</feature>
<evidence type="ECO:0000256" key="1">
    <source>
        <dbReference type="SAM" id="MobiDB-lite"/>
    </source>
</evidence>
<dbReference type="SMART" id="SM00507">
    <property type="entry name" value="HNHc"/>
    <property type="match status" value="1"/>
</dbReference>
<dbReference type="InterPro" id="IPR003615">
    <property type="entry name" value="HNH_nuc"/>
</dbReference>